<accession>A0AC60Q6Q6</accession>
<sequence length="201" mass="22795">MERWRKHADLCESLVPASVDHEDKEDIVAYVSGLLSAANLKPTTCKVTFERRKNLVLDDLIRSMKSVAMKCSLHMRYPSLSSVPVLSKSHALQSQLADPVAAQHSRRMYCSVPFCKSDRKRKLGISFHEFPANDDRRQTWLKAISRKDFVPNDKSSSSVVCSLHFADSDYTLGSTKLRRLKRDAVPSIISGYPTYMHPQKP</sequence>
<keyword evidence="2" id="KW-1185">Reference proteome</keyword>
<dbReference type="Proteomes" id="UP000805193">
    <property type="component" value="Unassembled WGS sequence"/>
</dbReference>
<organism evidence="1 2">
    <name type="scientific">Ixodes persulcatus</name>
    <name type="common">Taiga tick</name>
    <dbReference type="NCBI Taxonomy" id="34615"/>
    <lineage>
        <taxon>Eukaryota</taxon>
        <taxon>Metazoa</taxon>
        <taxon>Ecdysozoa</taxon>
        <taxon>Arthropoda</taxon>
        <taxon>Chelicerata</taxon>
        <taxon>Arachnida</taxon>
        <taxon>Acari</taxon>
        <taxon>Parasitiformes</taxon>
        <taxon>Ixodida</taxon>
        <taxon>Ixodoidea</taxon>
        <taxon>Ixodidae</taxon>
        <taxon>Ixodinae</taxon>
        <taxon>Ixodes</taxon>
    </lineage>
</organism>
<reference evidence="1 2" key="1">
    <citation type="journal article" date="2020" name="Cell">
        <title>Large-Scale Comparative Analyses of Tick Genomes Elucidate Their Genetic Diversity and Vector Capacities.</title>
        <authorList>
            <consortium name="Tick Genome and Microbiome Consortium (TIGMIC)"/>
            <person name="Jia N."/>
            <person name="Wang J."/>
            <person name="Shi W."/>
            <person name="Du L."/>
            <person name="Sun Y."/>
            <person name="Zhan W."/>
            <person name="Jiang J.F."/>
            <person name="Wang Q."/>
            <person name="Zhang B."/>
            <person name="Ji P."/>
            <person name="Bell-Sakyi L."/>
            <person name="Cui X.M."/>
            <person name="Yuan T.T."/>
            <person name="Jiang B.G."/>
            <person name="Yang W.F."/>
            <person name="Lam T.T."/>
            <person name="Chang Q.C."/>
            <person name="Ding S.J."/>
            <person name="Wang X.J."/>
            <person name="Zhu J.G."/>
            <person name="Ruan X.D."/>
            <person name="Zhao L."/>
            <person name="Wei J.T."/>
            <person name="Ye R.Z."/>
            <person name="Que T.C."/>
            <person name="Du C.H."/>
            <person name="Zhou Y.H."/>
            <person name="Cheng J.X."/>
            <person name="Dai P.F."/>
            <person name="Guo W.B."/>
            <person name="Han X.H."/>
            <person name="Huang E.J."/>
            <person name="Li L.F."/>
            <person name="Wei W."/>
            <person name="Gao Y.C."/>
            <person name="Liu J.Z."/>
            <person name="Shao H.Z."/>
            <person name="Wang X."/>
            <person name="Wang C.C."/>
            <person name="Yang T.C."/>
            <person name="Huo Q.B."/>
            <person name="Li W."/>
            <person name="Chen H.Y."/>
            <person name="Chen S.E."/>
            <person name="Zhou L.G."/>
            <person name="Ni X.B."/>
            <person name="Tian J.H."/>
            <person name="Sheng Y."/>
            <person name="Liu T."/>
            <person name="Pan Y.S."/>
            <person name="Xia L.Y."/>
            <person name="Li J."/>
            <person name="Zhao F."/>
            <person name="Cao W.C."/>
        </authorList>
    </citation>
    <scope>NUCLEOTIDE SEQUENCE [LARGE SCALE GENOMIC DNA]</scope>
    <source>
        <strain evidence="1">Iper-2018</strain>
    </source>
</reference>
<proteinExistence type="predicted"/>
<gene>
    <name evidence="1" type="ORF">HPB47_024264</name>
</gene>
<dbReference type="EMBL" id="JABSTQ010009485">
    <property type="protein sequence ID" value="KAG0428768.1"/>
    <property type="molecule type" value="Genomic_DNA"/>
</dbReference>
<evidence type="ECO:0000313" key="2">
    <source>
        <dbReference type="Proteomes" id="UP000805193"/>
    </source>
</evidence>
<name>A0AC60Q6Q6_IXOPE</name>
<protein>
    <submittedName>
        <fullName evidence="1">Uncharacterized protein</fullName>
    </submittedName>
</protein>
<comment type="caution">
    <text evidence="1">The sequence shown here is derived from an EMBL/GenBank/DDBJ whole genome shotgun (WGS) entry which is preliminary data.</text>
</comment>
<evidence type="ECO:0000313" key="1">
    <source>
        <dbReference type="EMBL" id="KAG0428768.1"/>
    </source>
</evidence>